<dbReference type="PANTHER" id="PTHR48098:SF3">
    <property type="entry name" value="IRON(III) ENTEROBACTIN ESTERASE"/>
    <property type="match status" value="1"/>
</dbReference>
<dbReference type="AlphaFoldDB" id="A0A4S8YSP5"/>
<evidence type="ECO:0008006" key="3">
    <source>
        <dbReference type="Google" id="ProtNLM"/>
    </source>
</evidence>
<evidence type="ECO:0000313" key="1">
    <source>
        <dbReference type="EMBL" id="THW55466.1"/>
    </source>
</evidence>
<name>A0A4S8YSP5_AURPU</name>
<protein>
    <recommendedName>
        <fullName evidence="3">Alpha/beta-hydrolase</fullName>
    </recommendedName>
</protein>
<dbReference type="PANTHER" id="PTHR48098">
    <property type="entry name" value="ENTEROCHELIN ESTERASE-RELATED"/>
    <property type="match status" value="1"/>
</dbReference>
<dbReference type="EMBL" id="QZAN01000189">
    <property type="protein sequence ID" value="THW55466.1"/>
    <property type="molecule type" value="Genomic_DNA"/>
</dbReference>
<gene>
    <name evidence="1" type="ORF">D6D20_09452</name>
</gene>
<dbReference type="Gene3D" id="3.40.50.1820">
    <property type="entry name" value="alpha/beta hydrolase"/>
    <property type="match status" value="1"/>
</dbReference>
<organism evidence="1 2">
    <name type="scientific">Aureobasidium pullulans</name>
    <name type="common">Black yeast</name>
    <name type="synonym">Pullularia pullulans</name>
    <dbReference type="NCBI Taxonomy" id="5580"/>
    <lineage>
        <taxon>Eukaryota</taxon>
        <taxon>Fungi</taxon>
        <taxon>Dikarya</taxon>
        <taxon>Ascomycota</taxon>
        <taxon>Pezizomycotina</taxon>
        <taxon>Dothideomycetes</taxon>
        <taxon>Dothideomycetidae</taxon>
        <taxon>Dothideales</taxon>
        <taxon>Saccotheciaceae</taxon>
        <taxon>Aureobasidium</taxon>
    </lineage>
</organism>
<dbReference type="SUPFAM" id="SSF53474">
    <property type="entry name" value="alpha/beta-Hydrolases"/>
    <property type="match status" value="1"/>
</dbReference>
<sequence length="512" mass="56662">MASVCNCLLEQYLSGNGTTGRVMFILSPNGTDPLDDTDDTTTQNFFFSMNVNNLHHNNTIKLSGGTRDHTDTGVFGWPLETLNDIPVGNYRAQAFLKRYNTATRSDESVVRLKFPCGDGSPPVSRVSDLASDIIDVHISGKAQTIILYGDAINEELIPYLEARFNTIPKPYARIQDGGSTGGWESAANLIFRPDLFGACFSSYPDSLDFHKHQAIPLYNSTNAYKYPNGSDIPSIREFVNGTQQVLASTATENHWELTFGTSSRSSLQWDIWNAVFGVQGLNGYPLEPWNKVTGEIYPEAVKYWESMDLAHHIVTNWNSSLRLGEVLRDRVHISVGTWDDYFLNEGVAEFKSRVETLGGQDWATISILPEKTHGGFYLGMEAWDYLELVKRWVDDHAPDGATPLHANLTLGTSRGNTWNEVIGRGGHQAALARQSDPVIKVTGGIVGTVGSWDPGMKLVARWVINNKTSEKHGCTSFNVTQGDVVRYSTGNAKTNKKAEQVQLWVTGRKMGV</sequence>
<comment type="caution">
    <text evidence="1">The sequence shown here is derived from an EMBL/GenBank/DDBJ whole genome shotgun (WGS) entry which is preliminary data.</text>
</comment>
<reference evidence="1 2" key="1">
    <citation type="submission" date="2018-10" db="EMBL/GenBank/DDBJ databases">
        <title>Fifty Aureobasidium pullulans genomes reveal a recombining polyextremotolerant generalist.</title>
        <authorList>
            <person name="Gostincar C."/>
            <person name="Turk M."/>
            <person name="Zajc J."/>
            <person name="Gunde-Cimerman N."/>
        </authorList>
    </citation>
    <scope>NUCLEOTIDE SEQUENCE [LARGE SCALE GENOMIC DNA]</scope>
    <source>
        <strain evidence="1 2">EXF-10751</strain>
    </source>
</reference>
<proteinExistence type="predicted"/>
<dbReference type="InterPro" id="IPR050583">
    <property type="entry name" value="Mycobacterial_A85_antigen"/>
</dbReference>
<dbReference type="Proteomes" id="UP000310421">
    <property type="component" value="Unassembled WGS sequence"/>
</dbReference>
<evidence type="ECO:0000313" key="2">
    <source>
        <dbReference type="Proteomes" id="UP000310421"/>
    </source>
</evidence>
<dbReference type="InterPro" id="IPR029058">
    <property type="entry name" value="AB_hydrolase_fold"/>
</dbReference>
<accession>A0A4S8YSP5</accession>